<gene>
    <name evidence="9" type="ORF">Theth_1632</name>
</gene>
<dbReference type="PANTHER" id="PTHR30151">
    <property type="entry name" value="ALKANE SULFONATE ABC TRANSPORTER-RELATED, MEMBRANE SUBUNIT"/>
    <property type="match status" value="1"/>
</dbReference>
<dbReference type="Proteomes" id="UP000006804">
    <property type="component" value="Chromosome"/>
</dbReference>
<feature type="transmembrane region" description="Helical" evidence="7">
    <location>
        <begin position="86"/>
        <end position="111"/>
    </location>
</feature>
<comment type="similarity">
    <text evidence="7">Belongs to the binding-protein-dependent transport system permease family.</text>
</comment>
<evidence type="ECO:0000259" key="8">
    <source>
        <dbReference type="PROSITE" id="PS50928"/>
    </source>
</evidence>
<proteinExistence type="inferred from homology"/>
<dbReference type="PANTHER" id="PTHR30151:SF20">
    <property type="entry name" value="ABC TRANSPORTER PERMEASE PROTEIN HI_0355-RELATED"/>
    <property type="match status" value="1"/>
</dbReference>
<dbReference type="Pfam" id="PF00528">
    <property type="entry name" value="BPD_transp_1"/>
    <property type="match status" value="1"/>
</dbReference>
<dbReference type="OrthoDB" id="9804353at2"/>
<name>F7YVM1_9THEM</name>
<feature type="transmembrane region" description="Helical" evidence="7">
    <location>
        <begin position="58"/>
        <end position="79"/>
    </location>
</feature>
<dbReference type="HOGENOM" id="CLU_046113_2_1_0"/>
<accession>F7YVM1</accession>
<keyword evidence="4 7" id="KW-0812">Transmembrane</keyword>
<dbReference type="AlphaFoldDB" id="F7YVM1"/>
<dbReference type="SUPFAM" id="SSF161098">
    <property type="entry name" value="MetI-like"/>
    <property type="match status" value="1"/>
</dbReference>
<feature type="transmembrane region" description="Helical" evidence="7">
    <location>
        <begin position="213"/>
        <end position="231"/>
    </location>
</feature>
<evidence type="ECO:0000256" key="6">
    <source>
        <dbReference type="ARBA" id="ARBA00023136"/>
    </source>
</evidence>
<keyword evidence="10" id="KW-1185">Reference proteome</keyword>
<feature type="transmembrane region" description="Helical" evidence="7">
    <location>
        <begin position="117"/>
        <end position="136"/>
    </location>
</feature>
<sequence precursor="true">MKKSGIIVEIIFAIALVLLWQYAPVPSYILPKPTRILSELLAQRSVILNHLKITLYEAVSGLFIALCVGVFSAILMYLVKIVAKILLPLIVITQTIPITVIAPLIVIWFGFGISAKIGTVAFLCFFPIAINTYEALKTVDPQKLELLKAYKAKWYQRLRFLYIPHTLPHIFSGLKIAVTYAFTAAILAEWMGAQAGLGVYTIRALNSFRVDRVFVVVTLTIIITLVLFFIIDRISRKIAPWAYRGEGGMRG</sequence>
<dbReference type="PROSITE" id="PS50928">
    <property type="entry name" value="ABC_TM1"/>
    <property type="match status" value="1"/>
</dbReference>
<keyword evidence="6 7" id="KW-0472">Membrane</keyword>
<dbReference type="Gene3D" id="1.10.3720.10">
    <property type="entry name" value="MetI-like"/>
    <property type="match status" value="1"/>
</dbReference>
<dbReference type="InterPro" id="IPR035906">
    <property type="entry name" value="MetI-like_sf"/>
</dbReference>
<dbReference type="KEGG" id="tta:Theth_1632"/>
<protein>
    <submittedName>
        <fullName evidence="9">Binding-protein-dependent transport systems inner membrane component</fullName>
    </submittedName>
</protein>
<keyword evidence="2 7" id="KW-0813">Transport</keyword>
<feature type="domain" description="ABC transmembrane type-1" evidence="8">
    <location>
        <begin position="51"/>
        <end position="231"/>
    </location>
</feature>
<evidence type="ECO:0000313" key="10">
    <source>
        <dbReference type="Proteomes" id="UP000006804"/>
    </source>
</evidence>
<reference evidence="9 10" key="1">
    <citation type="submission" date="2010-11" db="EMBL/GenBank/DDBJ databases">
        <title>The complete genome of Thermotoga thermarum DSM 5069.</title>
        <authorList>
            <consortium name="US DOE Joint Genome Institute (JGI-PGF)"/>
            <person name="Lucas S."/>
            <person name="Copeland A."/>
            <person name="Lapidus A."/>
            <person name="Bruce D."/>
            <person name="Goodwin L."/>
            <person name="Pitluck S."/>
            <person name="Kyrpides N."/>
            <person name="Mavromatis K."/>
            <person name="Ivanova N."/>
            <person name="Zeytun A."/>
            <person name="Brettin T."/>
            <person name="Detter J.C."/>
            <person name="Tapia R."/>
            <person name="Han C."/>
            <person name="Land M."/>
            <person name="Hauser L."/>
            <person name="Markowitz V."/>
            <person name="Cheng J.-F."/>
            <person name="Hugenholtz P."/>
            <person name="Woyke T."/>
            <person name="Wu D."/>
            <person name="Spring S."/>
            <person name="Schroeder M."/>
            <person name="Brambilla E."/>
            <person name="Klenk H.-P."/>
            <person name="Eisen J.A."/>
        </authorList>
    </citation>
    <scope>NUCLEOTIDE SEQUENCE [LARGE SCALE GENOMIC DNA]</scope>
    <source>
        <strain evidence="9 10">DSM 5069</strain>
    </source>
</reference>
<evidence type="ECO:0000256" key="5">
    <source>
        <dbReference type="ARBA" id="ARBA00022989"/>
    </source>
</evidence>
<keyword evidence="3" id="KW-1003">Cell membrane</keyword>
<feature type="transmembrane region" description="Helical" evidence="7">
    <location>
        <begin position="167"/>
        <end position="193"/>
    </location>
</feature>
<dbReference type="GO" id="GO:0005886">
    <property type="term" value="C:plasma membrane"/>
    <property type="evidence" value="ECO:0007669"/>
    <property type="project" value="UniProtKB-SubCell"/>
</dbReference>
<dbReference type="STRING" id="688269.Theth_1632"/>
<dbReference type="eggNOG" id="COG0600">
    <property type="taxonomic scope" value="Bacteria"/>
</dbReference>
<dbReference type="EMBL" id="CP002351">
    <property type="protein sequence ID" value="AEH51682.1"/>
    <property type="molecule type" value="Genomic_DNA"/>
</dbReference>
<evidence type="ECO:0000256" key="3">
    <source>
        <dbReference type="ARBA" id="ARBA00022475"/>
    </source>
</evidence>
<evidence type="ECO:0000256" key="1">
    <source>
        <dbReference type="ARBA" id="ARBA00004651"/>
    </source>
</evidence>
<comment type="subcellular location">
    <subcellularLocation>
        <location evidence="1 7">Cell membrane</location>
        <topology evidence="1 7">Multi-pass membrane protein</topology>
    </subcellularLocation>
</comment>
<dbReference type="InterPro" id="IPR000515">
    <property type="entry name" value="MetI-like"/>
</dbReference>
<dbReference type="CDD" id="cd06261">
    <property type="entry name" value="TM_PBP2"/>
    <property type="match status" value="1"/>
</dbReference>
<dbReference type="GO" id="GO:0055085">
    <property type="term" value="P:transmembrane transport"/>
    <property type="evidence" value="ECO:0007669"/>
    <property type="project" value="InterPro"/>
</dbReference>
<evidence type="ECO:0000256" key="2">
    <source>
        <dbReference type="ARBA" id="ARBA00022448"/>
    </source>
</evidence>
<dbReference type="RefSeq" id="WP_013932894.1">
    <property type="nucleotide sequence ID" value="NC_015707.1"/>
</dbReference>
<organism evidence="9 10">
    <name type="scientific">Pseudothermotoga thermarum DSM 5069</name>
    <dbReference type="NCBI Taxonomy" id="688269"/>
    <lineage>
        <taxon>Bacteria</taxon>
        <taxon>Thermotogati</taxon>
        <taxon>Thermotogota</taxon>
        <taxon>Thermotogae</taxon>
        <taxon>Thermotogales</taxon>
        <taxon>Thermotogaceae</taxon>
        <taxon>Pseudothermotoga</taxon>
    </lineage>
</organism>
<evidence type="ECO:0000313" key="9">
    <source>
        <dbReference type="EMBL" id="AEH51682.1"/>
    </source>
</evidence>
<dbReference type="PATRIC" id="fig|688269.3.peg.1682"/>
<feature type="transmembrane region" description="Helical" evidence="7">
    <location>
        <begin position="7"/>
        <end position="23"/>
    </location>
</feature>
<evidence type="ECO:0000256" key="4">
    <source>
        <dbReference type="ARBA" id="ARBA00022692"/>
    </source>
</evidence>
<keyword evidence="5 7" id="KW-1133">Transmembrane helix</keyword>
<evidence type="ECO:0000256" key="7">
    <source>
        <dbReference type="RuleBase" id="RU363032"/>
    </source>
</evidence>